<comment type="caution">
    <text evidence="1">The sequence shown here is derived from an EMBL/GenBank/DDBJ whole genome shotgun (WGS) entry which is preliminary data.</text>
</comment>
<dbReference type="OrthoDB" id="674288at2"/>
<dbReference type="EMBL" id="SGXA01000002">
    <property type="protein sequence ID" value="RZS70981.1"/>
    <property type="molecule type" value="Genomic_DNA"/>
</dbReference>
<name>A0A4V2F0Q8_9BACT</name>
<dbReference type="AlphaFoldDB" id="A0A4V2F0Q8"/>
<accession>A0A4V2F0Q8</accession>
<dbReference type="RefSeq" id="WP_130541523.1">
    <property type="nucleotide sequence ID" value="NZ_CP042431.1"/>
</dbReference>
<gene>
    <name evidence="1" type="ORF">EV199_2880</name>
</gene>
<evidence type="ECO:0000313" key="1">
    <source>
        <dbReference type="EMBL" id="RZS70981.1"/>
    </source>
</evidence>
<protein>
    <submittedName>
        <fullName evidence="1">Uncharacterized protein</fullName>
    </submittedName>
</protein>
<reference evidence="1 2" key="1">
    <citation type="submission" date="2019-02" db="EMBL/GenBank/DDBJ databases">
        <title>Genomic Encyclopedia of Type Strains, Phase IV (KMG-IV): sequencing the most valuable type-strain genomes for metagenomic binning, comparative biology and taxonomic classification.</title>
        <authorList>
            <person name="Goeker M."/>
        </authorList>
    </citation>
    <scope>NUCLEOTIDE SEQUENCE [LARGE SCALE GENOMIC DNA]</scope>
    <source>
        <strain evidence="1 2">DSM 18116</strain>
    </source>
</reference>
<keyword evidence="2" id="KW-1185">Reference proteome</keyword>
<organism evidence="1 2">
    <name type="scientific">Pseudobacter ginsenosidimutans</name>
    <dbReference type="NCBI Taxonomy" id="661488"/>
    <lineage>
        <taxon>Bacteria</taxon>
        <taxon>Pseudomonadati</taxon>
        <taxon>Bacteroidota</taxon>
        <taxon>Chitinophagia</taxon>
        <taxon>Chitinophagales</taxon>
        <taxon>Chitinophagaceae</taxon>
        <taxon>Pseudobacter</taxon>
    </lineage>
</organism>
<dbReference type="Proteomes" id="UP000293874">
    <property type="component" value="Unassembled WGS sequence"/>
</dbReference>
<proteinExistence type="predicted"/>
<evidence type="ECO:0000313" key="2">
    <source>
        <dbReference type="Proteomes" id="UP000293874"/>
    </source>
</evidence>
<sequence length="83" mass="9796">MRVYQLKHFEVLLNDSQSKELALLDHHEQLCRRILTSAAIAKGNLVEIAQITSFPKMLRKPVKLERLMDMRRLPPFHFLISRN</sequence>